<dbReference type="EMBL" id="JAHYIQ010000011">
    <property type="protein sequence ID" value="KAK1127794.1"/>
    <property type="molecule type" value="Genomic_DNA"/>
</dbReference>
<protein>
    <submittedName>
        <fullName evidence="1">Uncharacterized protein</fullName>
    </submittedName>
</protein>
<proteinExistence type="predicted"/>
<evidence type="ECO:0000313" key="2">
    <source>
        <dbReference type="Proteomes" id="UP001177670"/>
    </source>
</evidence>
<evidence type="ECO:0000313" key="1">
    <source>
        <dbReference type="EMBL" id="KAK1127794.1"/>
    </source>
</evidence>
<comment type="caution">
    <text evidence="1">The sequence shown here is derived from an EMBL/GenBank/DDBJ whole genome shotgun (WGS) entry which is preliminary data.</text>
</comment>
<organism evidence="1 2">
    <name type="scientific">Melipona bicolor</name>
    <dbReference type="NCBI Taxonomy" id="60889"/>
    <lineage>
        <taxon>Eukaryota</taxon>
        <taxon>Metazoa</taxon>
        <taxon>Ecdysozoa</taxon>
        <taxon>Arthropoda</taxon>
        <taxon>Hexapoda</taxon>
        <taxon>Insecta</taxon>
        <taxon>Pterygota</taxon>
        <taxon>Neoptera</taxon>
        <taxon>Endopterygota</taxon>
        <taxon>Hymenoptera</taxon>
        <taxon>Apocrita</taxon>
        <taxon>Aculeata</taxon>
        <taxon>Apoidea</taxon>
        <taxon>Anthophila</taxon>
        <taxon>Apidae</taxon>
        <taxon>Melipona</taxon>
    </lineage>
</organism>
<name>A0AA40KPB4_9HYME</name>
<accession>A0AA40KPB4</accession>
<dbReference type="AlphaFoldDB" id="A0AA40KPB4"/>
<keyword evidence="2" id="KW-1185">Reference proteome</keyword>
<gene>
    <name evidence="1" type="ORF">K0M31_003280</name>
</gene>
<dbReference type="Proteomes" id="UP001177670">
    <property type="component" value="Unassembled WGS sequence"/>
</dbReference>
<sequence length="85" mass="10141">MYVKICTVMTDERFIFTQIFTYQHWTVNRFNARQMSFADNNSKNVGIRVFDKKTKLPKFVDSFVKSNQEIKKKEILQITESLLPD</sequence>
<reference evidence="1" key="1">
    <citation type="submission" date="2021-10" db="EMBL/GenBank/DDBJ databases">
        <title>Melipona bicolor Genome sequencing and assembly.</title>
        <authorList>
            <person name="Araujo N.S."/>
            <person name="Arias M.C."/>
        </authorList>
    </citation>
    <scope>NUCLEOTIDE SEQUENCE</scope>
    <source>
        <strain evidence="1">USP_2M_L1-L4_2017</strain>
        <tissue evidence="1">Whole body</tissue>
    </source>
</reference>